<comment type="caution">
    <text evidence="2">The sequence shown here is derived from an EMBL/GenBank/DDBJ whole genome shotgun (WGS) entry which is preliminary data.</text>
</comment>
<gene>
    <name evidence="2" type="ORF">PPACK8108_LOCUS5332</name>
</gene>
<reference evidence="2" key="1">
    <citation type="submission" date="2022-06" db="EMBL/GenBank/DDBJ databases">
        <authorList>
            <consortium name="SYNGENTA / RWTH Aachen University"/>
        </authorList>
    </citation>
    <scope>NUCLEOTIDE SEQUENCE</scope>
</reference>
<feature type="compositionally biased region" description="Basic and acidic residues" evidence="1">
    <location>
        <begin position="107"/>
        <end position="125"/>
    </location>
</feature>
<proteinExistence type="predicted"/>
<evidence type="ECO:0000313" key="2">
    <source>
        <dbReference type="EMBL" id="CAH7670601.1"/>
    </source>
</evidence>
<evidence type="ECO:0000256" key="1">
    <source>
        <dbReference type="SAM" id="MobiDB-lite"/>
    </source>
</evidence>
<protein>
    <recommendedName>
        <fullName evidence="4">SAP domain-containing protein</fullName>
    </recommendedName>
</protein>
<dbReference type="Proteomes" id="UP001153365">
    <property type="component" value="Unassembled WGS sequence"/>
</dbReference>
<dbReference type="AlphaFoldDB" id="A0AAV0AQ75"/>
<evidence type="ECO:0000313" key="3">
    <source>
        <dbReference type="Proteomes" id="UP001153365"/>
    </source>
</evidence>
<accession>A0AAV0AQ75</accession>
<feature type="compositionally biased region" description="Basic residues" evidence="1">
    <location>
        <begin position="126"/>
        <end position="136"/>
    </location>
</feature>
<dbReference type="EMBL" id="CALTRL010001029">
    <property type="protein sequence ID" value="CAH7670601.1"/>
    <property type="molecule type" value="Genomic_DNA"/>
</dbReference>
<name>A0AAV0AQ75_PHAPC</name>
<feature type="region of interest" description="Disordered" evidence="1">
    <location>
        <begin position="93"/>
        <end position="145"/>
    </location>
</feature>
<evidence type="ECO:0008006" key="4">
    <source>
        <dbReference type="Google" id="ProtNLM"/>
    </source>
</evidence>
<keyword evidence="3" id="KW-1185">Reference proteome</keyword>
<sequence>MSTRREFAGLKTSSYSMGVFGELDKQRSSMWLRALVREEGIRPNGSKQALRSNLREDKWLGQLCQLKVMEMWLNILQEVSKCLIEHNKTREESQGIGEAKLTGGNLLDERNPYEEGGPQERLRRERSTRREKKLFTRRGLVTTGS</sequence>
<organism evidence="2 3">
    <name type="scientific">Phakopsora pachyrhizi</name>
    <name type="common">Asian soybean rust disease fungus</name>
    <dbReference type="NCBI Taxonomy" id="170000"/>
    <lineage>
        <taxon>Eukaryota</taxon>
        <taxon>Fungi</taxon>
        <taxon>Dikarya</taxon>
        <taxon>Basidiomycota</taxon>
        <taxon>Pucciniomycotina</taxon>
        <taxon>Pucciniomycetes</taxon>
        <taxon>Pucciniales</taxon>
        <taxon>Phakopsoraceae</taxon>
        <taxon>Phakopsora</taxon>
    </lineage>
</organism>